<dbReference type="RefSeq" id="WP_214154343.1">
    <property type="nucleotide sequence ID" value="NZ_JAHBAY010000001.1"/>
</dbReference>
<feature type="domain" description="CNNM transmembrane" evidence="11">
    <location>
        <begin position="1"/>
        <end position="199"/>
    </location>
</feature>
<dbReference type="Pfam" id="PF00571">
    <property type="entry name" value="CBS"/>
    <property type="match status" value="2"/>
</dbReference>
<keyword evidence="6 8" id="KW-0472">Membrane</keyword>
<evidence type="ECO:0000256" key="6">
    <source>
        <dbReference type="ARBA" id="ARBA00023136"/>
    </source>
</evidence>
<accession>A0ABS5TDD3</accession>
<dbReference type="Pfam" id="PF01595">
    <property type="entry name" value="CNNM"/>
    <property type="match status" value="1"/>
</dbReference>
<dbReference type="InterPro" id="IPR046342">
    <property type="entry name" value="CBS_dom_sf"/>
</dbReference>
<sequence length="362" mass="38645">MTNLFIALLLLALNSFFVGAEFAVISARRSQVEPLADAGSRAAKTAMAAMEQVSLMLACCQLGITIASLGLGLVAEPAIAHLIEAPAEAAHLPEGLIHPLAFAIALAVVSYLHVVLGEMVPKNLALAGPDRAVLLLAPPLMAVARAVSPVIRLLNWFANHAVRMLRVEPKDEVAAAFTADEVASIVSESTREGLLDDHGLLTGALEFSELSAGDLMIGVNRLVCVPVGSTPGEVERLVTRTGFSRFPVVRPERGAPGEVLDDDAPLEVIGYLHLKDLLYADDERHGQPIPEKRVRSLVTVSSDDEVEEALATMQRAGSHLARVVDHEGRTLGVLFLEDVLEELVGEVRDATRRDQGRAPARA</sequence>
<dbReference type="SMART" id="SM00116">
    <property type="entry name" value="CBS"/>
    <property type="match status" value="2"/>
</dbReference>
<feature type="domain" description="CBS" evidence="10">
    <location>
        <begin position="216"/>
        <end position="289"/>
    </location>
</feature>
<evidence type="ECO:0000256" key="3">
    <source>
        <dbReference type="ARBA" id="ARBA00022692"/>
    </source>
</evidence>
<dbReference type="InterPro" id="IPR051676">
    <property type="entry name" value="UPF0053_domain"/>
</dbReference>
<name>A0ABS5TDD3_9ACTN</name>
<evidence type="ECO:0000313" key="12">
    <source>
        <dbReference type="EMBL" id="MBT0768088.1"/>
    </source>
</evidence>
<keyword evidence="13" id="KW-1185">Reference proteome</keyword>
<comment type="caution">
    <text evidence="12">The sequence shown here is derived from an EMBL/GenBank/DDBJ whole genome shotgun (WGS) entry which is preliminary data.</text>
</comment>
<dbReference type="CDD" id="cd04590">
    <property type="entry name" value="CBS_pair_CorC_HlyC_assoc"/>
    <property type="match status" value="1"/>
</dbReference>
<dbReference type="PANTHER" id="PTHR43099">
    <property type="entry name" value="UPF0053 PROTEIN YRKA"/>
    <property type="match status" value="1"/>
</dbReference>
<evidence type="ECO:0000256" key="5">
    <source>
        <dbReference type="ARBA" id="ARBA00022989"/>
    </source>
</evidence>
<comment type="subcellular location">
    <subcellularLocation>
        <location evidence="1">Cell membrane</location>
        <topology evidence="1">Multi-pass membrane protein</topology>
    </subcellularLocation>
</comment>
<evidence type="ECO:0000256" key="2">
    <source>
        <dbReference type="ARBA" id="ARBA00022475"/>
    </source>
</evidence>
<evidence type="ECO:0000256" key="9">
    <source>
        <dbReference type="SAM" id="Phobius"/>
    </source>
</evidence>
<dbReference type="Proteomes" id="UP001197247">
    <property type="component" value="Unassembled WGS sequence"/>
</dbReference>
<protein>
    <submittedName>
        <fullName evidence="12">HlyC/CorC family transporter</fullName>
    </submittedName>
</protein>
<dbReference type="SUPFAM" id="SSF54631">
    <property type="entry name" value="CBS-domain pair"/>
    <property type="match status" value="1"/>
</dbReference>
<evidence type="ECO:0000256" key="8">
    <source>
        <dbReference type="PROSITE-ProRule" id="PRU01193"/>
    </source>
</evidence>
<keyword evidence="2" id="KW-1003">Cell membrane</keyword>
<gene>
    <name evidence="12" type="ORF">KIH74_04090</name>
</gene>
<evidence type="ECO:0000313" key="13">
    <source>
        <dbReference type="Proteomes" id="UP001197247"/>
    </source>
</evidence>
<keyword evidence="5 8" id="KW-1133">Transmembrane helix</keyword>
<evidence type="ECO:0000256" key="1">
    <source>
        <dbReference type="ARBA" id="ARBA00004651"/>
    </source>
</evidence>
<dbReference type="InterPro" id="IPR000644">
    <property type="entry name" value="CBS_dom"/>
</dbReference>
<evidence type="ECO:0000259" key="11">
    <source>
        <dbReference type="PROSITE" id="PS51846"/>
    </source>
</evidence>
<evidence type="ECO:0000259" key="10">
    <source>
        <dbReference type="PROSITE" id="PS51371"/>
    </source>
</evidence>
<evidence type="ECO:0000256" key="4">
    <source>
        <dbReference type="ARBA" id="ARBA00022737"/>
    </source>
</evidence>
<feature type="domain" description="CBS" evidence="10">
    <location>
        <begin position="293"/>
        <end position="350"/>
    </location>
</feature>
<dbReference type="EMBL" id="JAHBAY010000001">
    <property type="protein sequence ID" value="MBT0768088.1"/>
    <property type="molecule type" value="Genomic_DNA"/>
</dbReference>
<keyword evidence="7" id="KW-0129">CBS domain</keyword>
<reference evidence="12 13" key="1">
    <citation type="submission" date="2021-05" db="EMBL/GenBank/DDBJ databases">
        <title>Kineosporia and Streptomyces sp. nov. two new marine actinobacteria isolated from Coral.</title>
        <authorList>
            <person name="Buangrab K."/>
            <person name="Sutthacheep M."/>
            <person name="Yeemin T."/>
            <person name="Harunari E."/>
            <person name="Igarashi Y."/>
            <person name="Kanchanasin P."/>
            <person name="Tanasupawat S."/>
            <person name="Phongsopitanun W."/>
        </authorList>
    </citation>
    <scope>NUCLEOTIDE SEQUENCE [LARGE SCALE GENOMIC DNA]</scope>
    <source>
        <strain evidence="12 13">J2-2</strain>
    </source>
</reference>
<feature type="transmembrane region" description="Helical" evidence="9">
    <location>
        <begin position="54"/>
        <end position="75"/>
    </location>
</feature>
<organism evidence="12 13">
    <name type="scientific">Kineosporia corallincola</name>
    <dbReference type="NCBI Taxonomy" id="2835133"/>
    <lineage>
        <taxon>Bacteria</taxon>
        <taxon>Bacillati</taxon>
        <taxon>Actinomycetota</taxon>
        <taxon>Actinomycetes</taxon>
        <taxon>Kineosporiales</taxon>
        <taxon>Kineosporiaceae</taxon>
        <taxon>Kineosporia</taxon>
    </lineage>
</organism>
<dbReference type="PROSITE" id="PS51371">
    <property type="entry name" value="CBS"/>
    <property type="match status" value="2"/>
</dbReference>
<dbReference type="PROSITE" id="PS51846">
    <property type="entry name" value="CNNM"/>
    <property type="match status" value="1"/>
</dbReference>
<evidence type="ECO:0000256" key="7">
    <source>
        <dbReference type="PROSITE-ProRule" id="PRU00703"/>
    </source>
</evidence>
<dbReference type="InterPro" id="IPR044751">
    <property type="entry name" value="Ion_transp-like_CBS"/>
</dbReference>
<proteinExistence type="predicted"/>
<dbReference type="PANTHER" id="PTHR43099:SF5">
    <property type="entry name" value="HLYC_CORC FAMILY TRANSPORTER"/>
    <property type="match status" value="1"/>
</dbReference>
<dbReference type="InterPro" id="IPR002550">
    <property type="entry name" value="CNNM"/>
</dbReference>
<dbReference type="Gene3D" id="3.10.580.10">
    <property type="entry name" value="CBS-domain"/>
    <property type="match status" value="1"/>
</dbReference>
<keyword evidence="4" id="KW-0677">Repeat</keyword>
<keyword evidence="3 8" id="KW-0812">Transmembrane</keyword>
<feature type="transmembrane region" description="Helical" evidence="9">
    <location>
        <begin position="96"/>
        <end position="116"/>
    </location>
</feature>